<dbReference type="RefSeq" id="WP_336613672.1">
    <property type="nucleotide sequence ID" value="NZ_JADBHS010000009.1"/>
</dbReference>
<dbReference type="AlphaFoldDB" id="A0ABD4JJC9"/>
<dbReference type="Pfam" id="PF06252">
    <property type="entry name" value="GemA"/>
    <property type="match status" value="1"/>
</dbReference>
<dbReference type="Proteomes" id="UP001318760">
    <property type="component" value="Unassembled WGS sequence"/>
</dbReference>
<accession>A0ABD4JJC9</accession>
<organism evidence="1 2">
    <name type="scientific">Campylobacter californiensis</name>
    <dbReference type="NCBI Taxonomy" id="1032243"/>
    <lineage>
        <taxon>Bacteria</taxon>
        <taxon>Pseudomonadati</taxon>
        <taxon>Campylobacterota</taxon>
        <taxon>Epsilonproteobacteria</taxon>
        <taxon>Campylobacterales</taxon>
        <taxon>Campylobacteraceae</taxon>
        <taxon>Campylobacter</taxon>
    </lineage>
</organism>
<name>A0ABD4JJC9_9BACT</name>
<sequence length="157" mass="18355">MKRSNTHPVAKQKTAELKRFYIKMIHTLKHNYFVDDECRKIYLNAQYGKDSLSKLSIEELRAVALLCGYEPKSLGRVKENLKARKEYIFATKKQLDTITGIWNEVARVKSEMALRDFIYRIVKIRPLHLSSLKRAEASDVIIALKNMKERNKDAKQL</sequence>
<comment type="caution">
    <text evidence="1">The sequence shown here is derived from an EMBL/GenBank/DDBJ whole genome shotgun (WGS) entry which is preliminary data.</text>
</comment>
<reference evidence="1 2" key="1">
    <citation type="submission" date="2020-10" db="EMBL/GenBank/DDBJ databases">
        <title>Campylobacter californiensis sp. nov. isolated from cattle and feral swine in California.</title>
        <authorList>
            <person name="Miller W.G."/>
        </authorList>
    </citation>
    <scope>NUCLEOTIDE SEQUENCE [LARGE SCALE GENOMIC DNA]</scope>
    <source>
        <strain evidence="1 2">RM12919</strain>
    </source>
</reference>
<dbReference type="EMBL" id="JADBHS010000009">
    <property type="protein sequence ID" value="MBE2986635.1"/>
    <property type="molecule type" value="Genomic_DNA"/>
</dbReference>
<evidence type="ECO:0000313" key="1">
    <source>
        <dbReference type="EMBL" id="MBE2986635.1"/>
    </source>
</evidence>
<protein>
    <submittedName>
        <fullName evidence="1">DUF1018 domain-containing protein</fullName>
    </submittedName>
</protein>
<evidence type="ECO:0000313" key="2">
    <source>
        <dbReference type="Proteomes" id="UP001318760"/>
    </source>
</evidence>
<dbReference type="InterPro" id="IPR009363">
    <property type="entry name" value="Phage_Mu_Gp16"/>
</dbReference>
<gene>
    <name evidence="1" type="ORF">CCAL12919_05745</name>
</gene>
<proteinExistence type="predicted"/>